<dbReference type="AlphaFoldDB" id="A0AAI8VQB9"/>
<accession>A0AAI8VQB9</accession>
<comment type="caution">
    <text evidence="2">The sequence shown here is derived from an EMBL/GenBank/DDBJ whole genome shotgun (WGS) entry which is preliminary data.</text>
</comment>
<dbReference type="EMBL" id="CAUWAG010000018">
    <property type="protein sequence ID" value="CAJ2512101.1"/>
    <property type="molecule type" value="Genomic_DNA"/>
</dbReference>
<gene>
    <name evidence="2" type="ORF">KHLLAP_LOCUS12569</name>
</gene>
<evidence type="ECO:0000313" key="3">
    <source>
        <dbReference type="Proteomes" id="UP001295740"/>
    </source>
</evidence>
<feature type="region of interest" description="Disordered" evidence="1">
    <location>
        <begin position="234"/>
        <end position="300"/>
    </location>
</feature>
<keyword evidence="3" id="KW-1185">Reference proteome</keyword>
<name>A0AAI8VQB9_9PEZI</name>
<feature type="region of interest" description="Disordered" evidence="1">
    <location>
        <begin position="1"/>
        <end position="50"/>
    </location>
</feature>
<dbReference type="Proteomes" id="UP001295740">
    <property type="component" value="Unassembled WGS sequence"/>
</dbReference>
<proteinExistence type="predicted"/>
<feature type="compositionally biased region" description="Polar residues" evidence="1">
    <location>
        <begin position="81"/>
        <end position="92"/>
    </location>
</feature>
<evidence type="ECO:0000313" key="2">
    <source>
        <dbReference type="EMBL" id="CAJ2512101.1"/>
    </source>
</evidence>
<reference evidence="2" key="1">
    <citation type="submission" date="2023-10" db="EMBL/GenBank/DDBJ databases">
        <authorList>
            <person name="Hackl T."/>
        </authorList>
    </citation>
    <scope>NUCLEOTIDE SEQUENCE</scope>
</reference>
<feature type="compositionally biased region" description="Basic residues" evidence="1">
    <location>
        <begin position="193"/>
        <end position="207"/>
    </location>
</feature>
<sequence length="300" mass="30747">MSRSSPSPGGDDLASPASPIYAPTHSRLVPRHERRVTTSSIKFPLSAPPPTATHYYARSSVYSLSSGPGTSTITFASHKASSINSGTATVAGTSTPPLSPTRPPRPHDGPLEIPDLVKPAGPPPNRALPPPPPNHPNSPTFSVSPVSPLSPTFSPRPLALGGGSSPAISAVAIPPPGRHDHDSINSNNTTNTKSRHHHSHHQHHQHHHDPAAIGIALSASTSTKELCDLTESYARETRESWGSWSGAGGGGPGTNPAAPKRGSNSPRGSADRKGGGGGGGGGGSSVALQELDLEKLGGRY</sequence>
<evidence type="ECO:0000256" key="1">
    <source>
        <dbReference type="SAM" id="MobiDB-lite"/>
    </source>
</evidence>
<protein>
    <submittedName>
        <fullName evidence="2">Uu.00g077260.m01.CDS01</fullName>
    </submittedName>
</protein>
<feature type="compositionally biased region" description="Gly residues" evidence="1">
    <location>
        <begin position="275"/>
        <end position="284"/>
    </location>
</feature>
<organism evidence="2 3">
    <name type="scientific">Anthostomella pinea</name>
    <dbReference type="NCBI Taxonomy" id="933095"/>
    <lineage>
        <taxon>Eukaryota</taxon>
        <taxon>Fungi</taxon>
        <taxon>Dikarya</taxon>
        <taxon>Ascomycota</taxon>
        <taxon>Pezizomycotina</taxon>
        <taxon>Sordariomycetes</taxon>
        <taxon>Xylariomycetidae</taxon>
        <taxon>Xylariales</taxon>
        <taxon>Xylariaceae</taxon>
        <taxon>Anthostomella</taxon>
    </lineage>
</organism>
<feature type="region of interest" description="Disordered" evidence="1">
    <location>
        <begin position="81"/>
        <end position="209"/>
    </location>
</feature>
<feature type="compositionally biased region" description="Polar residues" evidence="1">
    <location>
        <begin position="140"/>
        <end position="153"/>
    </location>
</feature>
<feature type="compositionally biased region" description="Pro residues" evidence="1">
    <location>
        <begin position="120"/>
        <end position="136"/>
    </location>
</feature>